<dbReference type="GO" id="GO:0004842">
    <property type="term" value="F:ubiquitin-protein transferase activity"/>
    <property type="evidence" value="ECO:0007669"/>
    <property type="project" value="TreeGrafter"/>
</dbReference>
<dbReference type="GO" id="GO:0016874">
    <property type="term" value="F:ligase activity"/>
    <property type="evidence" value="ECO:0007669"/>
    <property type="project" value="UniProtKB-KW"/>
</dbReference>
<dbReference type="PROSITE" id="PS50089">
    <property type="entry name" value="ZF_RING_2"/>
    <property type="match status" value="1"/>
</dbReference>
<organism evidence="4 5">
    <name type="scientific">Handroanthus impetiginosus</name>
    <dbReference type="NCBI Taxonomy" id="429701"/>
    <lineage>
        <taxon>Eukaryota</taxon>
        <taxon>Viridiplantae</taxon>
        <taxon>Streptophyta</taxon>
        <taxon>Embryophyta</taxon>
        <taxon>Tracheophyta</taxon>
        <taxon>Spermatophyta</taxon>
        <taxon>Magnoliopsida</taxon>
        <taxon>eudicotyledons</taxon>
        <taxon>Gunneridae</taxon>
        <taxon>Pentapetalae</taxon>
        <taxon>asterids</taxon>
        <taxon>lamiids</taxon>
        <taxon>Lamiales</taxon>
        <taxon>Bignoniaceae</taxon>
        <taxon>Crescentiina</taxon>
        <taxon>Tabebuia alliance</taxon>
        <taxon>Handroanthus</taxon>
    </lineage>
</organism>
<dbReference type="InterPro" id="IPR001841">
    <property type="entry name" value="Znf_RING"/>
</dbReference>
<dbReference type="Proteomes" id="UP000231279">
    <property type="component" value="Unassembled WGS sequence"/>
</dbReference>
<dbReference type="GO" id="GO:0016567">
    <property type="term" value="P:protein ubiquitination"/>
    <property type="evidence" value="ECO:0007669"/>
    <property type="project" value="TreeGrafter"/>
</dbReference>
<keyword evidence="1" id="KW-0863">Zinc-finger</keyword>
<feature type="compositionally biased region" description="Polar residues" evidence="2">
    <location>
        <begin position="1"/>
        <end position="42"/>
    </location>
</feature>
<feature type="compositionally biased region" description="Pro residues" evidence="2">
    <location>
        <begin position="48"/>
        <end position="58"/>
    </location>
</feature>
<dbReference type="InterPro" id="IPR010734">
    <property type="entry name" value="Copine_C"/>
</dbReference>
<dbReference type="InterPro" id="IPR002035">
    <property type="entry name" value="VWF_A"/>
</dbReference>
<dbReference type="AlphaFoldDB" id="A0A2G9GE11"/>
<dbReference type="EMBL" id="NKXS01005520">
    <property type="protein sequence ID" value="PIN03435.1"/>
    <property type="molecule type" value="Genomic_DNA"/>
</dbReference>
<evidence type="ECO:0000259" key="3">
    <source>
        <dbReference type="PROSITE" id="PS50089"/>
    </source>
</evidence>
<evidence type="ECO:0000256" key="1">
    <source>
        <dbReference type="PROSITE-ProRule" id="PRU00175"/>
    </source>
</evidence>
<dbReference type="SMART" id="SM00327">
    <property type="entry name" value="VWA"/>
    <property type="match status" value="1"/>
</dbReference>
<dbReference type="InterPro" id="IPR036465">
    <property type="entry name" value="vWFA_dom_sf"/>
</dbReference>
<dbReference type="GO" id="GO:0005634">
    <property type="term" value="C:nucleus"/>
    <property type="evidence" value="ECO:0007669"/>
    <property type="project" value="TreeGrafter"/>
</dbReference>
<comment type="caution">
    <text evidence="4">The sequence shown here is derived from an EMBL/GenBank/DDBJ whole genome shotgun (WGS) entry which is preliminary data.</text>
</comment>
<keyword evidence="4" id="KW-0436">Ligase</keyword>
<dbReference type="STRING" id="429701.A0A2G9GE11"/>
<feature type="region of interest" description="Disordered" evidence="2">
    <location>
        <begin position="1"/>
        <end position="90"/>
    </location>
</feature>
<evidence type="ECO:0000313" key="4">
    <source>
        <dbReference type="EMBL" id="PIN03435.1"/>
    </source>
</evidence>
<gene>
    <name evidence="4" type="ORF">CDL12_24033</name>
</gene>
<dbReference type="PANTHER" id="PTHR45751">
    <property type="entry name" value="COPINE FAMILY PROTEIN 1"/>
    <property type="match status" value="1"/>
</dbReference>
<dbReference type="GO" id="GO:0008270">
    <property type="term" value="F:zinc ion binding"/>
    <property type="evidence" value="ECO:0007669"/>
    <property type="project" value="UniProtKB-KW"/>
</dbReference>
<dbReference type="InterPro" id="IPR052079">
    <property type="entry name" value="E3_ligase/Copine_domain"/>
</dbReference>
<dbReference type="SUPFAM" id="SSF57850">
    <property type="entry name" value="RING/U-box"/>
    <property type="match status" value="1"/>
</dbReference>
<keyword evidence="5" id="KW-1185">Reference proteome</keyword>
<name>A0A2G9GE11_9LAMI</name>
<sequence length="496" mass="54682">MGNKSSSPRDGGSWRQSSMTHSSPASGWQHDYAQSSYSQYAQNYPVEHPYPPGYPPPNQYSAPQNYGTPSESYAPPQNSRPPSQLHATQKKFDRRYSRIADNYRSLEEVTEALARAGLESSNLIIGIDFTKSNEWTGKRSNNGRSLHHIGSGLNPYEQAISIIGKTLAAFDDDNLIPCFGFGDASTHDQDVFSFYPDGRFCNGFEEVLSRYREIIPNLKLAGPTSFAPIIEMAMTIVEQSGGQYHVLVIIADGQVTRSVDTENGQLSPQEQKTVKAIVEASKLPLSIVLVGVGDGPWDMMKEFDDNIPARDFDNFQFVNFTEIMSKNVHQSRKETEFALAALMEIPSQYKATMELNLLGQKGNTPERVALPPPVYGAAFGSVSKPSRATSFQHSSSAYYKPHVSPDAAPSVSAYYKPDAFPDAAPPVGAYYKPDVSPDVAPSAPRSTYEHQICPICLTNPKDMAFGCGHQTCCECGRELQLCPICRSPIETRIKLY</sequence>
<accession>A0A2G9GE11</accession>
<evidence type="ECO:0000313" key="5">
    <source>
        <dbReference type="Proteomes" id="UP000231279"/>
    </source>
</evidence>
<feature type="domain" description="RING-type" evidence="3">
    <location>
        <begin position="453"/>
        <end position="486"/>
    </location>
</feature>
<reference evidence="5" key="1">
    <citation type="journal article" date="2018" name="Gigascience">
        <title>Genome assembly of the Pink Ipe (Handroanthus impetiginosus, Bignoniaceae), a highly valued, ecologically keystone Neotropical timber forest tree.</title>
        <authorList>
            <person name="Silva-Junior O.B."/>
            <person name="Grattapaglia D."/>
            <person name="Novaes E."/>
            <person name="Collevatti R.G."/>
        </authorList>
    </citation>
    <scope>NUCLEOTIDE SEQUENCE [LARGE SCALE GENOMIC DNA]</scope>
    <source>
        <strain evidence="5">cv. UFG-1</strain>
    </source>
</reference>
<evidence type="ECO:0000256" key="2">
    <source>
        <dbReference type="SAM" id="MobiDB-lite"/>
    </source>
</evidence>
<proteinExistence type="predicted"/>
<dbReference type="SUPFAM" id="SSF53300">
    <property type="entry name" value="vWA-like"/>
    <property type="match status" value="1"/>
</dbReference>
<dbReference type="InterPro" id="IPR013083">
    <property type="entry name" value="Znf_RING/FYVE/PHD"/>
</dbReference>
<dbReference type="Pfam" id="PF13920">
    <property type="entry name" value="zf-C3HC4_3"/>
    <property type="match status" value="1"/>
</dbReference>
<dbReference type="Pfam" id="PF07002">
    <property type="entry name" value="Copine"/>
    <property type="match status" value="1"/>
</dbReference>
<keyword evidence="1" id="KW-0479">Metal-binding</keyword>
<dbReference type="Gene3D" id="3.30.40.10">
    <property type="entry name" value="Zinc/RING finger domain, C3HC4 (zinc finger)"/>
    <property type="match status" value="1"/>
</dbReference>
<dbReference type="PANTHER" id="PTHR45751:SF29">
    <property type="entry name" value="E3 UBIQUITIN-PROTEIN LIGASE RGLG2"/>
    <property type="match status" value="1"/>
</dbReference>
<dbReference type="OrthoDB" id="5855668at2759"/>
<protein>
    <submittedName>
        <fullName evidence="4">Putative E3 ubiquitin ligase</fullName>
    </submittedName>
</protein>
<feature type="compositionally biased region" description="Polar residues" evidence="2">
    <location>
        <begin position="64"/>
        <end position="87"/>
    </location>
</feature>
<keyword evidence="1" id="KW-0862">Zinc</keyword>